<dbReference type="HOGENOM" id="CLU_3099867_0_0_6"/>
<keyword evidence="1" id="KW-0812">Transmembrane</keyword>
<evidence type="ECO:0000313" key="2">
    <source>
        <dbReference type="EMBL" id="AEW63196.1"/>
    </source>
</evidence>
<keyword evidence="3" id="KW-1185">Reference proteome</keyword>
<sequence length="51" mass="5855">MNVSARSTSLNNYSDNNPANFSLLIVSSFMHSWSKLFFSYLIAEHNRLDDV</sequence>
<accession>A0A0H3GYE7</accession>
<organism evidence="2 3">
    <name type="scientific">Klebsiella pneumoniae subsp. pneumoniae (strain HS11286)</name>
    <dbReference type="NCBI Taxonomy" id="1125630"/>
    <lineage>
        <taxon>Bacteria</taxon>
        <taxon>Pseudomonadati</taxon>
        <taxon>Pseudomonadota</taxon>
        <taxon>Gammaproteobacteria</taxon>
        <taxon>Enterobacterales</taxon>
        <taxon>Enterobacteriaceae</taxon>
        <taxon>Klebsiella/Raoultella group</taxon>
        <taxon>Klebsiella</taxon>
        <taxon>Klebsiella pneumoniae complex</taxon>
    </lineage>
</organism>
<dbReference type="AlphaFoldDB" id="A0A0H3GYE7"/>
<evidence type="ECO:0000313" key="3">
    <source>
        <dbReference type="Proteomes" id="UP000007841"/>
    </source>
</evidence>
<dbReference type="GeneID" id="11849551"/>
<keyword evidence="1" id="KW-1133">Transmembrane helix</keyword>
<dbReference type="EMBL" id="CP003200">
    <property type="protein sequence ID" value="AEW63196.1"/>
    <property type="molecule type" value="Genomic_DNA"/>
</dbReference>
<feature type="transmembrane region" description="Helical" evidence="1">
    <location>
        <begin position="20"/>
        <end position="43"/>
    </location>
</feature>
<dbReference type="Proteomes" id="UP000007841">
    <property type="component" value="Chromosome"/>
</dbReference>
<keyword evidence="1" id="KW-0472">Membrane</keyword>
<dbReference type="KEGG" id="kpm:KPHS_44980"/>
<evidence type="ECO:0000256" key="1">
    <source>
        <dbReference type="SAM" id="Phobius"/>
    </source>
</evidence>
<reference evidence="2 3" key="1">
    <citation type="journal article" date="2012" name="J. Bacteriol.">
        <title>Complete genome sequence of Klebsiella pneumoniae subsp. pneumoniae HS11286, a multidrug-resistant strain isolated from human sputum.</title>
        <authorList>
            <person name="Liu P."/>
            <person name="Li P."/>
            <person name="Jiang X."/>
            <person name="Bi D."/>
            <person name="Xie Y."/>
            <person name="Tai C."/>
            <person name="Deng Z."/>
            <person name="Rajakumar K."/>
            <person name="Ou H.Y."/>
        </authorList>
    </citation>
    <scope>NUCLEOTIDE SEQUENCE [LARGE SCALE GENOMIC DNA]</scope>
    <source>
        <strain evidence="2 3">HS11286</strain>
    </source>
</reference>
<protein>
    <submittedName>
        <fullName evidence="2">Uncharacterized protein</fullName>
    </submittedName>
</protein>
<dbReference type="RefSeq" id="WP_004227615.1">
    <property type="nucleotide sequence ID" value="NC_016845.1"/>
</dbReference>
<name>A0A0H3GYE7_KLEPH</name>
<dbReference type="RefSeq" id="YP_005228798.1">
    <property type="nucleotide sequence ID" value="NC_016845.1"/>
</dbReference>
<gene>
    <name evidence="2" type="ordered locus">KPHS_44980</name>
</gene>
<proteinExistence type="predicted"/>